<comment type="caution">
    <text evidence="2">The sequence shown here is derived from an EMBL/GenBank/DDBJ whole genome shotgun (WGS) entry which is preliminary data.</text>
</comment>
<protein>
    <recommendedName>
        <fullName evidence="4">Clr5 domain-containing protein</fullName>
    </recommendedName>
</protein>
<feature type="region of interest" description="Disordered" evidence="1">
    <location>
        <begin position="350"/>
        <end position="402"/>
    </location>
</feature>
<feature type="compositionally biased region" description="Low complexity" evidence="1">
    <location>
        <begin position="170"/>
        <end position="185"/>
    </location>
</feature>
<name>A0A559LM70_FUSOC</name>
<dbReference type="EMBL" id="SRMI01000003">
    <property type="protein sequence ID" value="TVY75376.1"/>
    <property type="molecule type" value="Genomic_DNA"/>
</dbReference>
<feature type="region of interest" description="Disordered" evidence="1">
    <location>
        <begin position="415"/>
        <end position="500"/>
    </location>
</feature>
<evidence type="ECO:0000313" key="3">
    <source>
        <dbReference type="Proteomes" id="UP000320707"/>
    </source>
</evidence>
<evidence type="ECO:0000313" key="2">
    <source>
        <dbReference type="EMBL" id="TVY75376.1"/>
    </source>
</evidence>
<dbReference type="InterPro" id="IPR011990">
    <property type="entry name" value="TPR-like_helical_dom_sf"/>
</dbReference>
<evidence type="ECO:0000256" key="1">
    <source>
        <dbReference type="SAM" id="MobiDB-lite"/>
    </source>
</evidence>
<feature type="region of interest" description="Disordered" evidence="1">
    <location>
        <begin position="512"/>
        <end position="535"/>
    </location>
</feature>
<reference evidence="2 3" key="1">
    <citation type="journal article" date="2019" name="Microbiol. Resour. Announc.">
        <title>High-quality draft genome sequence of Fusarium oxysporum f. sp. cubense strain 160527, a causal agent of Panama disease.</title>
        <authorList>
            <person name="Asai S."/>
            <person name="Ayukawa Y."/>
            <person name="Gan P."/>
            <person name="Masuda S."/>
            <person name="Komatsu K."/>
            <person name="Shirasu K."/>
            <person name="Arie T."/>
        </authorList>
    </citation>
    <scope>NUCLEOTIDE SEQUENCE [LARGE SCALE GENOMIC DNA]</scope>
    <source>
        <strain evidence="2 3">160527</strain>
    </source>
</reference>
<accession>A0A559LM70</accession>
<feature type="region of interest" description="Disordered" evidence="1">
    <location>
        <begin position="156"/>
        <end position="185"/>
    </location>
</feature>
<dbReference type="Proteomes" id="UP000320707">
    <property type="component" value="Unassembled WGS sequence"/>
</dbReference>
<dbReference type="AlphaFoldDB" id="A0A559LM70"/>
<organism evidence="2 3">
    <name type="scientific">Fusarium oxysporum f. sp. cubense</name>
    <dbReference type="NCBI Taxonomy" id="61366"/>
    <lineage>
        <taxon>Eukaryota</taxon>
        <taxon>Fungi</taxon>
        <taxon>Dikarya</taxon>
        <taxon>Ascomycota</taxon>
        <taxon>Pezizomycotina</taxon>
        <taxon>Sordariomycetes</taxon>
        <taxon>Hypocreomycetidae</taxon>
        <taxon>Hypocreales</taxon>
        <taxon>Nectriaceae</taxon>
        <taxon>Fusarium</taxon>
        <taxon>Fusarium oxysporum species complex</taxon>
    </lineage>
</organism>
<gene>
    <name evidence="2" type="ORF">Focb16_v005991</name>
</gene>
<feature type="compositionally biased region" description="Polar residues" evidence="1">
    <location>
        <begin position="383"/>
        <end position="392"/>
    </location>
</feature>
<evidence type="ECO:0008006" key="4">
    <source>
        <dbReference type="Google" id="ProtNLM"/>
    </source>
</evidence>
<sequence>MSASKKQRMRREGVAEGILQARELSTVYALDLLGLEDNWSPIPGCAGPSLSEWKRPRRKTKDELNSFRRSLQKRYSHLVAACKDDNERLLLLNNAMIYLETETEFRLRFWLSRSTYDKDVTPRWPHCSNQECSKTAQTAEEPKGCKVAVEPVWNSGTPDAEGKAPGENVISISSDNSSQSGSDNESTASGRLLACVCGQKAQSIRPLFKHGRHCERVSDSARARDVSVDRDKCLYDCATKTTKAARWTHETCPHYICQGCGEVATKLQGHKFASLQPIDPVDYFLRPKKEFEKRKPDQVIEEVLMSMLPCEAKEVAKLNDAQLASIFRSRLEQRAALAFASSDFPGVMNEGLGLHQDAPVTGLDPEKETENRNNPVRLPESKTPASPIQQGPRSVADSPTVAQSDCTIFEQVESVDRTPASSAVEPPSPPFSLPGDGQVNLDSGPASPPEDDAQDPSFGPSTCEDERSQPLYPKNDGLSNGSDAPPDQPRPDTTQNAEPLPSSVAARTTIDHSHASPIESSNDGTANPAKRKRRGDSHVNIGKLFYMTIVAVPSRLMGKKPVMGTGKRCRSTTIVLGENYRSPSCDRIPTPRSLSPPRDLLALEQLFDSIKGYFESSCQNMNFDDDQSLVTPSGYKLDNALCSEFDSYCFTATVLIQKRLFAEFGRALSKASHLVERILRAQHPRTLACFLEVFVHLIQSNLPEVAISLCKYVAQMSVAIGSERGPLGTAYQLLGKLNSESLYQAMVQIWKCISDTFDRSLGRGHRLAVSIRLDYIKRVVTDHKEEESLLMDLLGQFGDTPQTSTPRVMLNLAHNLNKQGCHDKAEDMALKVSSLLETNVMYISRVVERIECLKVISHSQFQQGKIVAARQTMREAIQMIENAWGMEHPWVTEFKSVLEGWLRVSGLEQEANTLREEIASQIDEVGIDQGEQNKQHDGV</sequence>
<dbReference type="Gene3D" id="1.25.40.10">
    <property type="entry name" value="Tetratricopeptide repeat domain"/>
    <property type="match status" value="1"/>
</dbReference>
<proteinExistence type="predicted"/>